<dbReference type="InterPro" id="IPR002035">
    <property type="entry name" value="VWF_A"/>
</dbReference>
<dbReference type="PANTHER" id="PTHR24020:SF88">
    <property type="entry name" value="COLLAGEN ALPHA-1(VII) CHAIN"/>
    <property type="match status" value="1"/>
</dbReference>
<dbReference type="STRING" id="62062.ENSHHUP00000022813"/>
<evidence type="ECO:0000256" key="1">
    <source>
        <dbReference type="SAM" id="SignalP"/>
    </source>
</evidence>
<name>A0A4W5LAK0_9TELE</name>
<dbReference type="Gene3D" id="3.40.50.410">
    <property type="entry name" value="von Willebrand factor, type A domain"/>
    <property type="match status" value="1"/>
</dbReference>
<protein>
    <recommendedName>
        <fullName evidence="2">VWFA domain-containing protein</fullName>
    </recommendedName>
</protein>
<feature type="chain" id="PRO_5021367352" description="VWFA domain-containing protein" evidence="1">
    <location>
        <begin position="22"/>
        <end position="95"/>
    </location>
</feature>
<dbReference type="SUPFAM" id="SSF53300">
    <property type="entry name" value="vWA-like"/>
    <property type="match status" value="1"/>
</dbReference>
<dbReference type="InterPro" id="IPR036465">
    <property type="entry name" value="vWFA_dom_sf"/>
</dbReference>
<evidence type="ECO:0000259" key="2">
    <source>
        <dbReference type="PROSITE" id="PS50234"/>
    </source>
</evidence>
<dbReference type="Pfam" id="PF00092">
    <property type="entry name" value="VWA"/>
    <property type="match status" value="1"/>
</dbReference>
<accession>A0A4W5LAK0</accession>
<reference evidence="3" key="3">
    <citation type="submission" date="2025-09" db="UniProtKB">
        <authorList>
            <consortium name="Ensembl"/>
        </authorList>
    </citation>
    <scope>IDENTIFICATION</scope>
</reference>
<keyword evidence="1" id="KW-0732">Signal</keyword>
<dbReference type="Proteomes" id="UP000314982">
    <property type="component" value="Unassembled WGS sequence"/>
</dbReference>
<dbReference type="Ensembl" id="ENSHHUT00000023676.1">
    <property type="protein sequence ID" value="ENSHHUP00000022813.1"/>
    <property type="gene ID" value="ENSHHUG00000014293.1"/>
</dbReference>
<feature type="signal peptide" evidence="1">
    <location>
        <begin position="1"/>
        <end position="21"/>
    </location>
</feature>
<reference evidence="4" key="1">
    <citation type="submission" date="2018-06" db="EMBL/GenBank/DDBJ databases">
        <title>Genome assembly of Danube salmon.</title>
        <authorList>
            <person name="Macqueen D.J."/>
            <person name="Gundappa M.K."/>
        </authorList>
    </citation>
    <scope>NUCLEOTIDE SEQUENCE [LARGE SCALE GENOMIC DNA]</scope>
</reference>
<dbReference type="PROSITE" id="PS50234">
    <property type="entry name" value="VWFA"/>
    <property type="match status" value="1"/>
</dbReference>
<dbReference type="AlphaFoldDB" id="A0A4W5LAK0"/>
<feature type="domain" description="VWFA" evidence="2">
    <location>
        <begin position="34"/>
        <end position="95"/>
    </location>
</feature>
<reference evidence="3" key="2">
    <citation type="submission" date="2025-08" db="UniProtKB">
        <authorList>
            <consortium name="Ensembl"/>
        </authorList>
    </citation>
    <scope>IDENTIFICATION</scope>
</reference>
<proteinExistence type="predicted"/>
<dbReference type="InterPro" id="IPR050525">
    <property type="entry name" value="ECM_Assembly_Org"/>
</dbReference>
<evidence type="ECO:0000313" key="4">
    <source>
        <dbReference type="Proteomes" id="UP000314982"/>
    </source>
</evidence>
<evidence type="ECO:0000313" key="3">
    <source>
        <dbReference type="Ensembl" id="ENSHHUP00000022813.1"/>
    </source>
</evidence>
<organism evidence="3 4">
    <name type="scientific">Hucho hucho</name>
    <name type="common">huchen</name>
    <dbReference type="NCBI Taxonomy" id="62062"/>
    <lineage>
        <taxon>Eukaryota</taxon>
        <taxon>Metazoa</taxon>
        <taxon>Chordata</taxon>
        <taxon>Craniata</taxon>
        <taxon>Vertebrata</taxon>
        <taxon>Euteleostomi</taxon>
        <taxon>Actinopterygii</taxon>
        <taxon>Neopterygii</taxon>
        <taxon>Teleostei</taxon>
        <taxon>Protacanthopterygii</taxon>
        <taxon>Salmoniformes</taxon>
        <taxon>Salmonidae</taxon>
        <taxon>Salmoninae</taxon>
        <taxon>Hucho</taxon>
    </lineage>
</organism>
<keyword evidence="4" id="KW-1185">Reference proteome</keyword>
<dbReference type="PANTHER" id="PTHR24020">
    <property type="entry name" value="COLLAGEN ALPHA"/>
    <property type="match status" value="1"/>
</dbReference>
<sequence>MGHSCLWIFLLFLSLSHQAVTEQAEACWTAEPADLVFLVDESWGVGQTSFSRVKDFISAIIHSFQDSVVGSEGIRFGVTVYGDIPRSIWLGLQSW</sequence>